<dbReference type="Proteomes" id="UP000237481">
    <property type="component" value="Unassembled WGS sequence"/>
</dbReference>
<gene>
    <name evidence="2" type="ORF">TPAR_04830</name>
</gene>
<feature type="transmembrane region" description="Helical" evidence="1">
    <location>
        <begin position="96"/>
        <end position="120"/>
    </location>
</feature>
<name>A0A2S4KXR2_9HYPO</name>
<sequence length="283" mass="31441">MLPFRIPPPRALILTRCIHTPPRRARAQLPRLRLLLQRHLQRHLQRRCYAQPAAGRGSRVQDEALKRQAKAAAQSGKHYEVPERLIIYHAGTGRTAFLAMLKLTSILIGAFFTLVVVPGYVRSDKPWPETAGVVLCGVVPLAFVAYTTAPFVTHIHMHLPPAARASRAALERFVAALPPSAPLTLTTMSLIAKPRYSSLRAGDLAPARRRLGVVNYVRDTAGENEARRWYNLRAVGQFYVQERAVGGGQGRVRYQKKGRGVVDAWVWDAVRDKIATRAAAKPS</sequence>
<proteinExistence type="predicted"/>
<feature type="transmembrane region" description="Helical" evidence="1">
    <location>
        <begin position="132"/>
        <end position="152"/>
    </location>
</feature>
<reference evidence="2 3" key="1">
    <citation type="submission" date="2018-01" db="EMBL/GenBank/DDBJ databases">
        <title>Harnessing the power of phylogenomics to disentangle the directionality and signatures of interkingdom host jumping in the parasitic fungal genus Tolypocladium.</title>
        <authorList>
            <person name="Quandt C.A."/>
            <person name="Patterson W."/>
            <person name="Spatafora J.W."/>
        </authorList>
    </citation>
    <scope>NUCLEOTIDE SEQUENCE [LARGE SCALE GENOMIC DNA]</scope>
    <source>
        <strain evidence="2 3">NRBC 100945</strain>
    </source>
</reference>
<dbReference type="OrthoDB" id="2386090at2759"/>
<dbReference type="AlphaFoldDB" id="A0A2S4KXR2"/>
<evidence type="ECO:0000256" key="1">
    <source>
        <dbReference type="SAM" id="Phobius"/>
    </source>
</evidence>
<keyword evidence="1" id="KW-1133">Transmembrane helix</keyword>
<keyword evidence="1" id="KW-0812">Transmembrane</keyword>
<organism evidence="2 3">
    <name type="scientific">Tolypocladium paradoxum</name>
    <dbReference type="NCBI Taxonomy" id="94208"/>
    <lineage>
        <taxon>Eukaryota</taxon>
        <taxon>Fungi</taxon>
        <taxon>Dikarya</taxon>
        <taxon>Ascomycota</taxon>
        <taxon>Pezizomycotina</taxon>
        <taxon>Sordariomycetes</taxon>
        <taxon>Hypocreomycetidae</taxon>
        <taxon>Hypocreales</taxon>
        <taxon>Ophiocordycipitaceae</taxon>
        <taxon>Tolypocladium</taxon>
    </lineage>
</organism>
<comment type="caution">
    <text evidence="2">The sequence shown here is derived from an EMBL/GenBank/DDBJ whole genome shotgun (WGS) entry which is preliminary data.</text>
</comment>
<evidence type="ECO:0000313" key="2">
    <source>
        <dbReference type="EMBL" id="POR34979.1"/>
    </source>
</evidence>
<keyword evidence="1" id="KW-0472">Membrane</keyword>
<keyword evidence="3" id="KW-1185">Reference proteome</keyword>
<dbReference type="EMBL" id="PKSG01000477">
    <property type="protein sequence ID" value="POR34979.1"/>
    <property type="molecule type" value="Genomic_DNA"/>
</dbReference>
<evidence type="ECO:0000313" key="3">
    <source>
        <dbReference type="Proteomes" id="UP000237481"/>
    </source>
</evidence>
<protein>
    <submittedName>
        <fullName evidence="2">Uncharacterized protein</fullName>
    </submittedName>
</protein>
<accession>A0A2S4KXR2</accession>